<evidence type="ECO:0000313" key="1">
    <source>
        <dbReference type="EMBL" id="OGE08252.1"/>
    </source>
</evidence>
<dbReference type="Gene3D" id="3.30.70.120">
    <property type="match status" value="1"/>
</dbReference>
<dbReference type="Proteomes" id="UP000178845">
    <property type="component" value="Unassembled WGS sequence"/>
</dbReference>
<dbReference type="PANTHER" id="PTHR41774">
    <property type="match status" value="1"/>
</dbReference>
<dbReference type="PANTHER" id="PTHR41774:SF1">
    <property type="entry name" value="NGG1P INTERACTING FACTOR NIF3"/>
    <property type="match status" value="1"/>
</dbReference>
<organism evidence="1 2">
    <name type="scientific">Candidatus Curtissbacteria bacterium RIFCSPLOWO2_02_FULL_40_13b</name>
    <dbReference type="NCBI Taxonomy" id="1797733"/>
    <lineage>
        <taxon>Bacteria</taxon>
        <taxon>Candidatus Curtissiibacteriota</taxon>
    </lineage>
</organism>
<dbReference type="AlphaFoldDB" id="A0A1F5HVQ1"/>
<evidence type="ECO:0008006" key="3">
    <source>
        <dbReference type="Google" id="ProtNLM"/>
    </source>
</evidence>
<dbReference type="SUPFAM" id="SSF102705">
    <property type="entry name" value="NIF3 (NGG1p interacting factor 3)-like"/>
    <property type="match status" value="1"/>
</dbReference>
<evidence type="ECO:0000313" key="2">
    <source>
        <dbReference type="Proteomes" id="UP000178845"/>
    </source>
</evidence>
<comment type="caution">
    <text evidence="1">The sequence shown here is derived from an EMBL/GenBank/DDBJ whole genome shotgun (WGS) entry which is preliminary data.</text>
</comment>
<accession>A0A1F5HVQ1</accession>
<gene>
    <name evidence="1" type="ORF">A3I53_01100</name>
</gene>
<protein>
    <recommendedName>
        <fullName evidence="3">NGG1p interacting factor NIF3</fullName>
    </recommendedName>
</protein>
<dbReference type="FunFam" id="3.30.70.120:FF:000006">
    <property type="entry name" value="GTP cyclohydrolase 1 type 2 homolog"/>
    <property type="match status" value="1"/>
</dbReference>
<dbReference type="InterPro" id="IPR036069">
    <property type="entry name" value="DUF34/NIF3_sf"/>
</dbReference>
<proteinExistence type="predicted"/>
<name>A0A1F5HVQ1_9BACT</name>
<sequence>MGNETVKLVVFVPETHAEVVREAMGKAGAGLIGDYKHCSFSVKGVGRFIPLETAHPTIGQIGKMEEVVEERIETVCYKKDLDKIIEAIKRVHPYEEVALDVYPLVLNPHETTYKEKDLRKRRS</sequence>
<dbReference type="InterPro" id="IPR015867">
    <property type="entry name" value="N-reg_PII/ATP_PRibTrfase_C"/>
</dbReference>
<dbReference type="EMBL" id="MFBW01000019">
    <property type="protein sequence ID" value="OGE08252.1"/>
    <property type="molecule type" value="Genomic_DNA"/>
</dbReference>
<reference evidence="1 2" key="1">
    <citation type="journal article" date="2016" name="Nat. Commun.">
        <title>Thousands of microbial genomes shed light on interconnected biogeochemical processes in an aquifer system.</title>
        <authorList>
            <person name="Anantharaman K."/>
            <person name="Brown C.T."/>
            <person name="Hug L.A."/>
            <person name="Sharon I."/>
            <person name="Castelle C.J."/>
            <person name="Probst A.J."/>
            <person name="Thomas B.C."/>
            <person name="Singh A."/>
            <person name="Wilkins M.J."/>
            <person name="Karaoz U."/>
            <person name="Brodie E.L."/>
            <person name="Williams K.H."/>
            <person name="Hubbard S.S."/>
            <person name="Banfield J.F."/>
        </authorList>
    </citation>
    <scope>NUCLEOTIDE SEQUENCE [LARGE SCALE GENOMIC DNA]</scope>
</reference>